<comment type="subunit">
    <text evidence="5">Homodimer.</text>
</comment>
<evidence type="ECO:0000256" key="4">
    <source>
        <dbReference type="ARBA" id="ARBA00023242"/>
    </source>
</evidence>
<dbReference type="Gene3D" id="1.10.10.60">
    <property type="entry name" value="Homeodomain-like"/>
    <property type="match status" value="1"/>
</dbReference>
<comment type="function">
    <text evidence="5">Acts both as a regulator of telomere function and as a transcription regulator. Involved in the regulation of telomere length and protection as a component of the shelterin complex (telosome). Does not bind DNA directly: recruited to telomeric double-stranded 5'-TTAGGG-3' repeats via its interaction with terf2. Independently of its function in telomeres, also acts as a transcription regulator: recruited to extratelomeric 5'-TTAGGG-3' sites via its association with terf2 or other factors, and regulates gene expression.</text>
</comment>
<keyword evidence="5" id="KW-0805">Transcription regulation</keyword>
<dbReference type="AlphaFoldDB" id="A0A482WPV5"/>
<feature type="domain" description="BRCT" evidence="7">
    <location>
        <begin position="125"/>
        <end position="188"/>
    </location>
</feature>
<dbReference type="InterPro" id="IPR039595">
    <property type="entry name" value="TE2IP/Rap1"/>
</dbReference>
<dbReference type="Pfam" id="PF16589">
    <property type="entry name" value="BRCT_2"/>
    <property type="match status" value="1"/>
</dbReference>
<proteinExistence type="inferred from homology"/>
<accession>A0A482WPV5</accession>
<dbReference type="GO" id="GO:0031848">
    <property type="term" value="P:protection from non-homologous end joining at telomere"/>
    <property type="evidence" value="ECO:0007669"/>
    <property type="project" value="TreeGrafter"/>
</dbReference>
<dbReference type="Proteomes" id="UP000291343">
    <property type="component" value="Unassembled WGS sequence"/>
</dbReference>
<dbReference type="PANTHER" id="PTHR16466:SF6">
    <property type="entry name" value="TELOMERIC REPEAT-BINDING FACTOR 2-INTERACTING PROTEIN 1"/>
    <property type="match status" value="1"/>
</dbReference>
<dbReference type="OrthoDB" id="10257855at2759"/>
<dbReference type="STRING" id="195883.A0A482WPV5"/>
<dbReference type="GO" id="GO:0042162">
    <property type="term" value="F:telomeric DNA binding"/>
    <property type="evidence" value="ECO:0007669"/>
    <property type="project" value="TreeGrafter"/>
</dbReference>
<dbReference type="GO" id="GO:0070187">
    <property type="term" value="C:shelterin complex"/>
    <property type="evidence" value="ECO:0007669"/>
    <property type="project" value="TreeGrafter"/>
</dbReference>
<dbReference type="GO" id="GO:0006355">
    <property type="term" value="P:regulation of DNA-templated transcription"/>
    <property type="evidence" value="ECO:0007669"/>
    <property type="project" value="UniProtKB-UniRule"/>
</dbReference>
<gene>
    <name evidence="8" type="ORF">LSTR_LSTR008600</name>
</gene>
<evidence type="ECO:0000256" key="1">
    <source>
        <dbReference type="ARBA" id="ARBA00010467"/>
    </source>
</evidence>
<evidence type="ECO:0000256" key="5">
    <source>
        <dbReference type="RuleBase" id="RU367107"/>
    </source>
</evidence>
<protein>
    <recommendedName>
        <fullName evidence="5">Telomeric repeat-binding factor 2-interacting protein 1</fullName>
        <shortName evidence="5">TERF2-interacting telomeric protein 1</shortName>
    </recommendedName>
    <alternativeName>
        <fullName evidence="5">Repressor/activator protein 1 homolog</fullName>
    </alternativeName>
</protein>
<keyword evidence="5" id="KW-0804">Transcription</keyword>
<evidence type="ECO:0000256" key="6">
    <source>
        <dbReference type="SAM" id="MobiDB-lite"/>
    </source>
</evidence>
<dbReference type="EMBL" id="QKKF02027997">
    <property type="protein sequence ID" value="RZF35629.1"/>
    <property type="molecule type" value="Genomic_DNA"/>
</dbReference>
<name>A0A482WPV5_LAOST</name>
<evidence type="ECO:0000259" key="7">
    <source>
        <dbReference type="PROSITE" id="PS50172"/>
    </source>
</evidence>
<feature type="region of interest" description="Disordered" evidence="6">
    <location>
        <begin position="230"/>
        <end position="314"/>
    </location>
</feature>
<dbReference type="PROSITE" id="PS50172">
    <property type="entry name" value="BRCT"/>
    <property type="match status" value="1"/>
</dbReference>
<dbReference type="Pfam" id="PF08914">
    <property type="entry name" value="Myb_Rap1"/>
    <property type="match status" value="1"/>
</dbReference>
<dbReference type="PANTHER" id="PTHR16466">
    <property type="entry name" value="TELOMERE REPEAT-BINDING FACTOR 2-INTERACTING PROTEIN 1"/>
    <property type="match status" value="1"/>
</dbReference>
<dbReference type="GO" id="GO:0010833">
    <property type="term" value="P:telomere maintenance via telomere lengthening"/>
    <property type="evidence" value="ECO:0007669"/>
    <property type="project" value="UniProtKB-UniRule"/>
</dbReference>
<dbReference type="InterPro" id="IPR015010">
    <property type="entry name" value="TERF2IP_Myb"/>
</dbReference>
<dbReference type="SMR" id="A0A482WPV5"/>
<dbReference type="SUPFAM" id="SSF46689">
    <property type="entry name" value="Homeodomain-like"/>
    <property type="match status" value="1"/>
</dbReference>
<evidence type="ECO:0000313" key="8">
    <source>
        <dbReference type="EMBL" id="RZF35629.1"/>
    </source>
</evidence>
<keyword evidence="9" id="KW-1185">Reference proteome</keyword>
<reference evidence="8 9" key="1">
    <citation type="journal article" date="2017" name="Gigascience">
        <title>Genome sequence of the small brown planthopper, Laodelphax striatellus.</title>
        <authorList>
            <person name="Zhu J."/>
            <person name="Jiang F."/>
            <person name="Wang X."/>
            <person name="Yang P."/>
            <person name="Bao Y."/>
            <person name="Zhao W."/>
            <person name="Wang W."/>
            <person name="Lu H."/>
            <person name="Wang Q."/>
            <person name="Cui N."/>
            <person name="Li J."/>
            <person name="Chen X."/>
            <person name="Luo L."/>
            <person name="Yu J."/>
            <person name="Kang L."/>
            <person name="Cui F."/>
        </authorList>
    </citation>
    <scope>NUCLEOTIDE SEQUENCE [LARGE SCALE GENOMIC DNA]</scope>
    <source>
        <strain evidence="8">Lst14</strain>
    </source>
</reference>
<keyword evidence="3 5" id="KW-0779">Telomere</keyword>
<comment type="similarity">
    <text evidence="1 5">Belongs to the RAP1 family.</text>
</comment>
<organism evidence="8 9">
    <name type="scientific">Laodelphax striatellus</name>
    <name type="common">Small brown planthopper</name>
    <name type="synonym">Delphax striatella</name>
    <dbReference type="NCBI Taxonomy" id="195883"/>
    <lineage>
        <taxon>Eukaryota</taxon>
        <taxon>Metazoa</taxon>
        <taxon>Ecdysozoa</taxon>
        <taxon>Arthropoda</taxon>
        <taxon>Hexapoda</taxon>
        <taxon>Insecta</taxon>
        <taxon>Pterygota</taxon>
        <taxon>Neoptera</taxon>
        <taxon>Paraneoptera</taxon>
        <taxon>Hemiptera</taxon>
        <taxon>Auchenorrhyncha</taxon>
        <taxon>Fulgoroidea</taxon>
        <taxon>Delphacidae</taxon>
        <taxon>Criomorphinae</taxon>
        <taxon>Laodelphax</taxon>
    </lineage>
</organism>
<evidence type="ECO:0000256" key="2">
    <source>
        <dbReference type="ARBA" id="ARBA00022454"/>
    </source>
</evidence>
<dbReference type="InterPro" id="IPR001357">
    <property type="entry name" value="BRCT_dom"/>
</dbReference>
<comment type="subcellular location">
    <subcellularLocation>
        <location evidence="5">Nucleus</location>
    </subcellularLocation>
    <subcellularLocation>
        <location evidence="5">Chromosome</location>
        <location evidence="5">Telomere</location>
    </subcellularLocation>
</comment>
<evidence type="ECO:0000313" key="9">
    <source>
        <dbReference type="Proteomes" id="UP000291343"/>
    </source>
</evidence>
<dbReference type="InParanoid" id="A0A482WPV5"/>
<keyword evidence="2 5" id="KW-0158">Chromosome</keyword>
<sequence length="404" mass="46601">MEEECSGKCKCIFIDEKGSQSSCSLNEDYLASEIENLELVFKAEEVEGEVEAPDKAAYSSDSYISSGDDQIRNCSETDFSEDDNETPVNLNAVLQKETSAFLFRNEDMEPLTFVLLLNDSGAELKLTKLIEKSGGLVYPKVKDMDDHSIVIVKDDKLLTSHVGPVFKIEYLFKCVSKNRIVSINPYQRTFNNAPPLHSFDFMRVVYFKKLGWSEVPSNVLMNKPDVKKVKVEKEPEITPPRPIRCRVEESDDDVQKANKPQQDSDEQVRKPNKPQQHSPHKKFKRIQSTFFDSSGDDSGSDNNSKAHSSTKQETFKRKVVNRHTRMLYSDYEDRSIVRYIADNDAYNSVKGTLMWKDMERVNICPKRTWQSMKEHFLKKIIYNTNSFTFLTDSQKRKFQKLLLK</sequence>
<comment type="caution">
    <text evidence="8">The sequence shown here is derived from an EMBL/GenBank/DDBJ whole genome shotgun (WGS) entry which is preliminary data.</text>
</comment>
<keyword evidence="4 5" id="KW-0539">Nucleus</keyword>
<evidence type="ECO:0000256" key="3">
    <source>
        <dbReference type="ARBA" id="ARBA00022895"/>
    </source>
</evidence>
<feature type="compositionally biased region" description="Basic and acidic residues" evidence="6">
    <location>
        <begin position="245"/>
        <end position="256"/>
    </location>
</feature>
<dbReference type="InterPro" id="IPR009057">
    <property type="entry name" value="Homeodomain-like_sf"/>
</dbReference>
<keyword evidence="5" id="KW-0010">Activator</keyword>